<evidence type="ECO:0000256" key="1">
    <source>
        <dbReference type="SAM" id="Phobius"/>
    </source>
</evidence>
<keyword evidence="1" id="KW-0812">Transmembrane</keyword>
<protein>
    <recommendedName>
        <fullName evidence="2">Baseplate protein J-like barrel domain-containing protein</fullName>
    </recommendedName>
</protein>
<dbReference type="Pfam" id="PF04865">
    <property type="entry name" value="Baseplate_J"/>
    <property type="match status" value="1"/>
</dbReference>
<keyword evidence="1" id="KW-0472">Membrane</keyword>
<evidence type="ECO:0000259" key="2">
    <source>
        <dbReference type="Pfam" id="PF04865"/>
    </source>
</evidence>
<accession>A0A0T5ZY51</accession>
<evidence type="ECO:0000313" key="3">
    <source>
        <dbReference type="EMBL" id="KRT67731.1"/>
    </source>
</evidence>
<reference evidence="3 4" key="1">
    <citation type="submission" date="2015-05" db="EMBL/GenBank/DDBJ databases">
        <title>Critical biogeochemical functions in the subsurface are associated with bacteria from new phyla and little studied lineages.</title>
        <authorList>
            <person name="Hug L.A."/>
            <person name="Thomas B.C."/>
            <person name="Sharon I."/>
            <person name="Brown C.T."/>
            <person name="Sharma R."/>
            <person name="Hettich R.L."/>
            <person name="Wilkins M.J."/>
            <person name="Williams K.H."/>
            <person name="Singh A."/>
            <person name="Banfield J.F."/>
        </authorList>
    </citation>
    <scope>NUCLEOTIDE SEQUENCE [LARGE SCALE GENOMIC DNA]</scope>
    <source>
        <strain evidence="3">CSP1-7</strain>
    </source>
</reference>
<dbReference type="EMBL" id="LDXK01000001">
    <property type="protein sequence ID" value="KRT67731.1"/>
    <property type="molecule type" value="Genomic_DNA"/>
</dbReference>
<feature type="transmembrane region" description="Helical" evidence="1">
    <location>
        <begin position="93"/>
        <end position="118"/>
    </location>
</feature>
<dbReference type="AlphaFoldDB" id="A0A0T5ZY51"/>
<dbReference type="Proteomes" id="UP000051297">
    <property type="component" value="Unassembled WGS sequence"/>
</dbReference>
<sequence>MDVHLFGLMEKILGAENGEVTIDIPEDNFNLLMLRILRDKGRRENKTIHFVATGPRSKRLIGSLENGVDLPKVEREEKAAAKKQPPAGRVRKIIMIFALALGILAVLGAAVFGALYYIPKAEVILTLSPIPLVKEIPVVVDADAEKVDAATGTVPGTSQVVEESGNKSTPATGTAIVGDKAKGTVTFTSAQIQNCSQGTKIKEVSSGLFFFTDAALSFDSPGSKDASVTAEKIGSSYNLSAGKDFTVVSGCSVGGVSISGTNTAAFTGGTSEEVTIATAADQSKLLTDLQKELVANAKETIQGQSGVDEVVVDKAIKIEVVEKTYSHTVGEQAENISLTLKIKLTTVTYKGADIQELISQTLSSLVPAGFTLFPGETEIVPLNPVLKGGKLTFKAKVSAKVIPEIDEEKIKNDLAGRNGRSAQEYLNSLSDVNAYELVLWPNLPESLQRVPKTTNRITITLITEE</sequence>
<keyword evidence="1" id="KW-1133">Transmembrane helix</keyword>
<dbReference type="STRING" id="1576480.XU08_C0001G0140"/>
<proteinExistence type="predicted"/>
<gene>
    <name evidence="3" type="ORF">XU08_C0001G0140</name>
</gene>
<dbReference type="InterPro" id="IPR006949">
    <property type="entry name" value="Barrel_Baseplate_J-like"/>
</dbReference>
<evidence type="ECO:0000313" key="4">
    <source>
        <dbReference type="Proteomes" id="UP000051297"/>
    </source>
</evidence>
<organism evidence="3 4">
    <name type="scientific">candidate division WWE3 bacterium CSP1-7</name>
    <dbReference type="NCBI Taxonomy" id="1576480"/>
    <lineage>
        <taxon>Bacteria</taxon>
        <taxon>Katanobacteria</taxon>
    </lineage>
</organism>
<comment type="caution">
    <text evidence="3">The sequence shown here is derived from an EMBL/GenBank/DDBJ whole genome shotgun (WGS) entry which is preliminary data.</text>
</comment>
<name>A0A0T5ZY51_UNCKA</name>
<feature type="domain" description="Baseplate protein J-like barrel" evidence="2">
    <location>
        <begin position="184"/>
        <end position="269"/>
    </location>
</feature>